<feature type="signal peptide" evidence="16">
    <location>
        <begin position="1"/>
        <end position="29"/>
    </location>
</feature>
<dbReference type="PROSITE" id="PS50112">
    <property type="entry name" value="PAS"/>
    <property type="match status" value="1"/>
</dbReference>
<evidence type="ECO:0000313" key="20">
    <source>
        <dbReference type="EMBL" id="NML26720.1"/>
    </source>
</evidence>
<evidence type="ECO:0000313" key="21">
    <source>
        <dbReference type="Proteomes" id="UP000580043"/>
    </source>
</evidence>
<feature type="domain" description="Response regulatory" evidence="18">
    <location>
        <begin position="963"/>
        <end position="1085"/>
    </location>
</feature>
<dbReference type="SMART" id="SM00387">
    <property type="entry name" value="HATPase_c"/>
    <property type="match status" value="1"/>
</dbReference>
<keyword evidence="3 13" id="KW-0597">Phosphoprotein</keyword>
<feature type="coiled-coil region" evidence="14">
    <location>
        <begin position="675"/>
        <end position="709"/>
    </location>
</feature>
<dbReference type="InterPro" id="IPR035965">
    <property type="entry name" value="PAS-like_dom_sf"/>
</dbReference>
<dbReference type="CDD" id="cd17546">
    <property type="entry name" value="REC_hyHK_CKI1_RcsC-like"/>
    <property type="match status" value="2"/>
</dbReference>
<dbReference type="EMBL" id="JABBGA010000009">
    <property type="protein sequence ID" value="NML26720.1"/>
    <property type="molecule type" value="Genomic_DNA"/>
</dbReference>
<dbReference type="SUPFAM" id="SSF55785">
    <property type="entry name" value="PYP-like sensor domain (PAS domain)"/>
    <property type="match status" value="1"/>
</dbReference>
<dbReference type="FunFam" id="1.10.287.130:FF:000002">
    <property type="entry name" value="Two-component osmosensing histidine kinase"/>
    <property type="match status" value="1"/>
</dbReference>
<feature type="modified residue" description="4-aspartylphosphate" evidence="13">
    <location>
        <position position="1017"/>
    </location>
</feature>
<dbReference type="Gene3D" id="3.30.565.10">
    <property type="entry name" value="Histidine kinase-like ATPase, C-terminal domain"/>
    <property type="match status" value="1"/>
</dbReference>
<evidence type="ECO:0000259" key="17">
    <source>
        <dbReference type="PROSITE" id="PS50109"/>
    </source>
</evidence>
<keyword evidence="6" id="KW-0418">Kinase</keyword>
<evidence type="ECO:0000256" key="15">
    <source>
        <dbReference type="SAM" id="Phobius"/>
    </source>
</evidence>
<dbReference type="SUPFAM" id="SSF47384">
    <property type="entry name" value="Homodimeric domain of signal transducing histidine kinase"/>
    <property type="match status" value="1"/>
</dbReference>
<dbReference type="AlphaFoldDB" id="A0A848G662"/>
<dbReference type="InterPro" id="IPR001789">
    <property type="entry name" value="Sig_transdc_resp-reg_receiver"/>
</dbReference>
<dbReference type="CDD" id="cd00130">
    <property type="entry name" value="PAS"/>
    <property type="match status" value="1"/>
</dbReference>
<evidence type="ECO:0000256" key="12">
    <source>
        <dbReference type="ARBA" id="ARBA00070152"/>
    </source>
</evidence>
<evidence type="ECO:0000256" key="3">
    <source>
        <dbReference type="ARBA" id="ARBA00022553"/>
    </source>
</evidence>
<dbReference type="InterPro" id="IPR003594">
    <property type="entry name" value="HATPase_dom"/>
</dbReference>
<dbReference type="InterPro" id="IPR004358">
    <property type="entry name" value="Sig_transdc_His_kin-like_C"/>
</dbReference>
<feature type="modified residue" description="4-aspartylphosphate" evidence="13">
    <location>
        <position position="1165"/>
    </location>
</feature>
<evidence type="ECO:0000256" key="14">
    <source>
        <dbReference type="SAM" id="Coils"/>
    </source>
</evidence>
<dbReference type="SMART" id="SM00388">
    <property type="entry name" value="HisKA"/>
    <property type="match status" value="1"/>
</dbReference>
<feature type="transmembrane region" description="Helical" evidence="15">
    <location>
        <begin position="352"/>
        <end position="371"/>
    </location>
</feature>
<dbReference type="PRINTS" id="PR00344">
    <property type="entry name" value="BCTRLSENSOR"/>
</dbReference>
<dbReference type="CDD" id="cd16922">
    <property type="entry name" value="HATPase_EvgS-ArcB-TorS-like"/>
    <property type="match status" value="1"/>
</dbReference>
<name>A0A848G662_9RHOO</name>
<dbReference type="GO" id="GO:0005524">
    <property type="term" value="F:ATP binding"/>
    <property type="evidence" value="ECO:0007669"/>
    <property type="project" value="UniProtKB-KW"/>
</dbReference>
<keyword evidence="21" id="KW-1185">Reference proteome</keyword>
<comment type="function">
    <text evidence="9">Member of the two-component regulatory system BvgS/BvgA. Phosphorylates BvgA via a four-step phosphorelay in response to environmental signals.</text>
</comment>
<evidence type="ECO:0000259" key="19">
    <source>
        <dbReference type="PROSITE" id="PS50112"/>
    </source>
</evidence>
<dbReference type="NCBIfam" id="TIGR00229">
    <property type="entry name" value="sensory_box"/>
    <property type="match status" value="1"/>
</dbReference>
<evidence type="ECO:0000256" key="6">
    <source>
        <dbReference type="ARBA" id="ARBA00022777"/>
    </source>
</evidence>
<dbReference type="Pfam" id="PF00512">
    <property type="entry name" value="HisKA"/>
    <property type="match status" value="1"/>
</dbReference>
<feature type="domain" description="PAS" evidence="19">
    <location>
        <begin position="386"/>
        <end position="438"/>
    </location>
</feature>
<dbReference type="Gene3D" id="3.30.450.20">
    <property type="entry name" value="PAS domain"/>
    <property type="match status" value="1"/>
</dbReference>
<dbReference type="Pfam" id="PF02518">
    <property type="entry name" value="HATPase_c"/>
    <property type="match status" value="1"/>
</dbReference>
<dbReference type="Pfam" id="PF13426">
    <property type="entry name" value="PAS_9"/>
    <property type="match status" value="1"/>
</dbReference>
<evidence type="ECO:0000256" key="10">
    <source>
        <dbReference type="ARBA" id="ARBA00064003"/>
    </source>
</evidence>
<dbReference type="InterPro" id="IPR036890">
    <property type="entry name" value="HATPase_C_sf"/>
</dbReference>
<evidence type="ECO:0000256" key="2">
    <source>
        <dbReference type="ARBA" id="ARBA00012438"/>
    </source>
</evidence>
<dbReference type="Proteomes" id="UP000580043">
    <property type="component" value="Unassembled WGS sequence"/>
</dbReference>
<reference evidence="20 21" key="1">
    <citation type="submission" date="2020-04" db="EMBL/GenBank/DDBJ databases">
        <title>Zoogloea sp. G-4-1-14 isolated from soil.</title>
        <authorList>
            <person name="Dahal R.H."/>
        </authorList>
    </citation>
    <scope>NUCLEOTIDE SEQUENCE [LARGE SCALE GENOMIC DNA]</scope>
    <source>
        <strain evidence="20 21">G-4-1-14</strain>
    </source>
</reference>
<dbReference type="FunFam" id="3.30.565.10:FF:000010">
    <property type="entry name" value="Sensor histidine kinase RcsC"/>
    <property type="match status" value="1"/>
</dbReference>
<evidence type="ECO:0000259" key="18">
    <source>
        <dbReference type="PROSITE" id="PS50110"/>
    </source>
</evidence>
<dbReference type="SUPFAM" id="SSF55874">
    <property type="entry name" value="ATPase domain of HSP90 chaperone/DNA topoisomerase II/histidine kinase"/>
    <property type="match status" value="1"/>
</dbReference>
<dbReference type="SMART" id="SM00091">
    <property type="entry name" value="PAS"/>
    <property type="match status" value="1"/>
</dbReference>
<dbReference type="CDD" id="cd00082">
    <property type="entry name" value="HisKA"/>
    <property type="match status" value="1"/>
</dbReference>
<gene>
    <name evidence="20" type="ORF">HHL15_13270</name>
</gene>
<evidence type="ECO:0000256" key="16">
    <source>
        <dbReference type="SAM" id="SignalP"/>
    </source>
</evidence>
<dbReference type="SUPFAM" id="SSF52172">
    <property type="entry name" value="CheY-like"/>
    <property type="match status" value="2"/>
</dbReference>
<dbReference type="PANTHER" id="PTHR45339">
    <property type="entry name" value="HYBRID SIGNAL TRANSDUCTION HISTIDINE KINASE J"/>
    <property type="match status" value="1"/>
</dbReference>
<dbReference type="PANTHER" id="PTHR45339:SF1">
    <property type="entry name" value="HYBRID SIGNAL TRANSDUCTION HISTIDINE KINASE J"/>
    <property type="match status" value="1"/>
</dbReference>
<evidence type="ECO:0000256" key="9">
    <source>
        <dbReference type="ARBA" id="ARBA00058004"/>
    </source>
</evidence>
<keyword evidence="15" id="KW-0812">Transmembrane</keyword>
<dbReference type="SMART" id="SM00448">
    <property type="entry name" value="REC"/>
    <property type="match status" value="2"/>
</dbReference>
<dbReference type="EC" id="2.7.13.3" evidence="2"/>
<dbReference type="GO" id="GO:0000155">
    <property type="term" value="F:phosphorelay sensor kinase activity"/>
    <property type="evidence" value="ECO:0007669"/>
    <property type="project" value="InterPro"/>
</dbReference>
<evidence type="ECO:0000256" key="11">
    <source>
        <dbReference type="ARBA" id="ARBA00068150"/>
    </source>
</evidence>
<dbReference type="Gene3D" id="1.10.287.130">
    <property type="match status" value="1"/>
</dbReference>
<comment type="catalytic activity">
    <reaction evidence="1">
        <text>ATP + protein L-histidine = ADP + protein N-phospho-L-histidine.</text>
        <dbReference type="EC" id="2.7.13.3"/>
    </reaction>
</comment>
<evidence type="ECO:0000256" key="13">
    <source>
        <dbReference type="PROSITE-ProRule" id="PRU00169"/>
    </source>
</evidence>
<dbReference type="RefSeq" id="WP_169146257.1">
    <property type="nucleotide sequence ID" value="NZ_JABBGA010000009.1"/>
</dbReference>
<keyword evidence="16" id="KW-0732">Signal</keyword>
<keyword evidence="15" id="KW-1133">Transmembrane helix</keyword>
<sequence>MTRPGEHCCRAVQLVFLLVLGLLFSQARAADVPDRKWLLVLHADQVGYPVVDGTSKGVLTAVREAGLSVADINVEYLDFNRNPGAEHREAFTRLLQLRIAGKKIAIVFAQGPLALEYAQREGRKLFPDAAIITNVPMLDAGNLAGTAPLIHVPWRPQNIPNAKYALSLFPDTRTFLVVVGGGRTDAPYASLARAELAQFADRVQIEYTDTLTYDQMLARVARADEHTVVLLTPYFGDVEGRTFVPVEVAKTLAGATSAPLFVTSEPFLRFGVIGGAVIKTDEFGRYLGSIAVRYLKGELVLKEPLLVFDPPFVPVFNWPQLVKWEVDSTRLPEDAVLLDRPPSLWLEYRPQVIVALVAFGLMGVLIVALLLQGRRRRLAEQAASASEARSRVMIEAAPEAILTYDLDTKRIIDANANALRLFGCSREVLLGNALRDFYRKPPAGDTSLDESMADVERRALAGEVVAVERGVLRQSDGEEIDCELRVVKLPNAGQRILRLTFTDVSARKAIESALYFVAQRATVGQLAHRAFASDLSAFLCRVLKLDHAVLLRRVQGQTFEVMGAMGWGAALQLDPDEVAGLAGEALAEHPDIRIVPADARRQLSPSRLLDEWQVESYVAAALWDAAGESIGFIVATGQSLLHHPERARSVLQIVASRAAQELEGVRTEAAMQRYQDSLENEVKQRTGELAQANQALARSNEALSGARDAAEAATRAKSEFLANMSHEIRTPMNAIIGMTQLALRGPLERKERNYLRKVATAAESLLSLINDILDFSKIEAGKLDLEQRVFNPVEVVYNVATMLGARAAEKGLELLVRLAPDVPLALSGDALRLGQVLMNLCGNAIKFSERGEIVVDVQQVSREGRQVMLAFSVVDPGIGMNREQIASLFKAFSQADASHARRFGGTGLGLAISKQLVSMMGGEISALSAPGLGSEFRFTALFELADASADAPGRTQPDIRGLRVLVVDDSARAREIALHVLAGLGVKGDALASGAEALSCLDRAARGEQPYDAVLMDWRMPEMDGLETALRIRQTLAPRVQPRIVLVTAYGIDAASDQEHVDQVDALLAKPLNGPELASVLAGLQPGGERPAAGAPEPEPGSVAMERIKGMRVLLVEDNAFNQLVASDMLNQVAGVEVIIAGSGEEALKTLDREWAKGVEAVLMDIQMPGMDGYEATGQIRRDPRWSGLPIIAMTAHAMPRDRDKCLAAGMDGFISKPFNFVELCETLARCRAAGGERPPPG</sequence>
<dbReference type="InterPro" id="IPR000014">
    <property type="entry name" value="PAS"/>
</dbReference>
<dbReference type="InterPro" id="IPR005467">
    <property type="entry name" value="His_kinase_dom"/>
</dbReference>
<dbReference type="Pfam" id="PF00072">
    <property type="entry name" value="Response_reg"/>
    <property type="match status" value="2"/>
</dbReference>
<comment type="caution">
    <text evidence="20">The sequence shown here is derived from an EMBL/GenBank/DDBJ whole genome shotgun (WGS) entry which is preliminary data.</text>
</comment>
<evidence type="ECO:0000256" key="4">
    <source>
        <dbReference type="ARBA" id="ARBA00022679"/>
    </source>
</evidence>
<protein>
    <recommendedName>
        <fullName evidence="11">Sensory/regulatory protein RpfC</fullName>
        <ecNumber evidence="2">2.7.13.3</ecNumber>
    </recommendedName>
    <alternativeName>
        <fullName evidence="12">Virulence sensor protein BvgS</fullName>
    </alternativeName>
</protein>
<feature type="chain" id="PRO_5033030356" description="Sensory/regulatory protein RpfC" evidence="16">
    <location>
        <begin position="30"/>
        <end position="1242"/>
    </location>
</feature>
<keyword evidence="4" id="KW-0808">Transferase</keyword>
<keyword evidence="8" id="KW-0902">Two-component regulatory system</keyword>
<dbReference type="InterPro" id="IPR003661">
    <property type="entry name" value="HisK_dim/P_dom"/>
</dbReference>
<dbReference type="PROSITE" id="PS50109">
    <property type="entry name" value="HIS_KIN"/>
    <property type="match status" value="1"/>
</dbReference>
<comment type="subunit">
    <text evidence="10">At low DSF concentrations, interacts with RpfF.</text>
</comment>
<organism evidence="20 21">
    <name type="scientific">Zoogloea dura</name>
    <dbReference type="NCBI Taxonomy" id="2728840"/>
    <lineage>
        <taxon>Bacteria</taxon>
        <taxon>Pseudomonadati</taxon>
        <taxon>Pseudomonadota</taxon>
        <taxon>Betaproteobacteria</taxon>
        <taxon>Rhodocyclales</taxon>
        <taxon>Zoogloeaceae</taxon>
        <taxon>Zoogloea</taxon>
    </lineage>
</organism>
<evidence type="ECO:0000256" key="5">
    <source>
        <dbReference type="ARBA" id="ARBA00022741"/>
    </source>
</evidence>
<accession>A0A848G662</accession>
<dbReference type="PROSITE" id="PS50110">
    <property type="entry name" value="RESPONSE_REGULATORY"/>
    <property type="match status" value="2"/>
</dbReference>
<feature type="domain" description="Response regulatory" evidence="18">
    <location>
        <begin position="1112"/>
        <end position="1232"/>
    </location>
</feature>
<proteinExistence type="predicted"/>
<keyword evidence="15" id="KW-0472">Membrane</keyword>
<evidence type="ECO:0000256" key="7">
    <source>
        <dbReference type="ARBA" id="ARBA00022840"/>
    </source>
</evidence>
<dbReference type="InterPro" id="IPR036097">
    <property type="entry name" value="HisK_dim/P_sf"/>
</dbReference>
<feature type="domain" description="Histidine kinase" evidence="17">
    <location>
        <begin position="723"/>
        <end position="944"/>
    </location>
</feature>
<keyword evidence="14" id="KW-0175">Coiled coil</keyword>
<keyword evidence="5" id="KW-0547">Nucleotide-binding</keyword>
<dbReference type="Gene3D" id="3.40.50.2300">
    <property type="match status" value="2"/>
</dbReference>
<evidence type="ECO:0000256" key="1">
    <source>
        <dbReference type="ARBA" id="ARBA00000085"/>
    </source>
</evidence>
<evidence type="ECO:0000256" key="8">
    <source>
        <dbReference type="ARBA" id="ARBA00023012"/>
    </source>
</evidence>
<dbReference type="InterPro" id="IPR011006">
    <property type="entry name" value="CheY-like_superfamily"/>
</dbReference>
<keyword evidence="7" id="KW-0067">ATP-binding</keyword>
<dbReference type="SUPFAM" id="SSF55781">
    <property type="entry name" value="GAF domain-like"/>
    <property type="match status" value="1"/>
</dbReference>